<comment type="caution">
    <text evidence="2">The sequence shown here is derived from an EMBL/GenBank/DDBJ whole genome shotgun (WGS) entry which is preliminary data.</text>
</comment>
<keyword evidence="3" id="KW-1185">Reference proteome</keyword>
<proteinExistence type="predicted"/>
<protein>
    <recommendedName>
        <fullName evidence="4">DUF2892 domain-containing protein</fullName>
    </recommendedName>
</protein>
<evidence type="ECO:0008006" key="4">
    <source>
        <dbReference type="Google" id="ProtNLM"/>
    </source>
</evidence>
<dbReference type="EMBL" id="JANSKA010000002">
    <property type="protein sequence ID" value="MCR9035956.1"/>
    <property type="molecule type" value="Genomic_DNA"/>
</dbReference>
<name>A0ABT1Z6W4_9ACTN</name>
<keyword evidence="1" id="KW-0812">Transmembrane</keyword>
<organism evidence="2 3">
    <name type="scientific">Tractidigestivibacter montrealensis</name>
    <dbReference type="NCBI Taxonomy" id="2972466"/>
    <lineage>
        <taxon>Bacteria</taxon>
        <taxon>Bacillati</taxon>
        <taxon>Actinomycetota</taxon>
        <taxon>Coriobacteriia</taxon>
        <taxon>Coriobacteriales</taxon>
        <taxon>Atopobiaceae</taxon>
        <taxon>Tractidigestivibacter</taxon>
    </lineage>
</organism>
<evidence type="ECO:0000313" key="3">
    <source>
        <dbReference type="Proteomes" id="UP001204320"/>
    </source>
</evidence>
<sequence>MSSAATASRSTPAKRSIIVTDKTGYEVIPMRSVTAAGLGSANKYIGIARMLIILGAIAVAVALFGVTQVGLLGVLLIIVGAVLIAMGNRASVYVENGCSKHFLPVVSKDTAEAEEIVRTIADTSNAVKAE</sequence>
<keyword evidence="1" id="KW-1133">Transmembrane helix</keyword>
<feature type="transmembrane region" description="Helical" evidence="1">
    <location>
        <begin position="69"/>
        <end position="86"/>
    </location>
</feature>
<reference evidence="2 3" key="1">
    <citation type="submission" date="2022-08" db="EMBL/GenBank/DDBJ databases">
        <title>Tractidigestivibacter montrealensis type strain KD21.</title>
        <authorList>
            <person name="Diop K."/>
            <person name="Richard C."/>
            <person name="Routy B."/>
        </authorList>
    </citation>
    <scope>NUCLEOTIDE SEQUENCE [LARGE SCALE GENOMIC DNA]</scope>
    <source>
        <strain evidence="2 3">KD21</strain>
    </source>
</reference>
<dbReference type="Proteomes" id="UP001204320">
    <property type="component" value="Unassembled WGS sequence"/>
</dbReference>
<dbReference type="RefSeq" id="WP_258498648.1">
    <property type="nucleotide sequence ID" value="NZ_JANSKA010000002.1"/>
</dbReference>
<accession>A0ABT1Z6W4</accession>
<feature type="transmembrane region" description="Helical" evidence="1">
    <location>
        <begin position="44"/>
        <end position="63"/>
    </location>
</feature>
<gene>
    <name evidence="2" type="ORF">NVS32_03220</name>
</gene>
<keyword evidence="1" id="KW-0472">Membrane</keyword>
<evidence type="ECO:0000313" key="2">
    <source>
        <dbReference type="EMBL" id="MCR9035956.1"/>
    </source>
</evidence>
<evidence type="ECO:0000256" key="1">
    <source>
        <dbReference type="SAM" id="Phobius"/>
    </source>
</evidence>